<dbReference type="InterPro" id="IPR027417">
    <property type="entry name" value="P-loop_NTPase"/>
</dbReference>
<dbReference type="RefSeq" id="WP_275476166.1">
    <property type="nucleotide sequence ID" value="NZ_CP162940.1"/>
</dbReference>
<dbReference type="SUPFAM" id="SSF52540">
    <property type="entry name" value="P-loop containing nucleoside triphosphate hydrolases"/>
    <property type="match status" value="1"/>
</dbReference>
<dbReference type="PROSITE" id="PS50893">
    <property type="entry name" value="ABC_TRANSPORTER_2"/>
    <property type="match status" value="1"/>
</dbReference>
<dbReference type="SMART" id="SM00382">
    <property type="entry name" value="AAA"/>
    <property type="match status" value="1"/>
</dbReference>
<evidence type="ECO:0000256" key="1">
    <source>
        <dbReference type="ARBA" id="ARBA00005417"/>
    </source>
</evidence>
<dbReference type="GO" id="GO:0005524">
    <property type="term" value="F:ATP binding"/>
    <property type="evidence" value="ECO:0007669"/>
    <property type="project" value="UniProtKB-KW"/>
</dbReference>
<dbReference type="Gene3D" id="3.40.50.300">
    <property type="entry name" value="P-loop containing nucleotide triphosphate hydrolases"/>
    <property type="match status" value="1"/>
</dbReference>
<dbReference type="PANTHER" id="PTHR43335">
    <property type="entry name" value="ABC TRANSPORTER, ATP-BINDING PROTEIN"/>
    <property type="match status" value="1"/>
</dbReference>
<evidence type="ECO:0000313" key="7">
    <source>
        <dbReference type="Proteomes" id="UP001579974"/>
    </source>
</evidence>
<dbReference type="CDD" id="cd03230">
    <property type="entry name" value="ABC_DR_subfamily_A"/>
    <property type="match status" value="1"/>
</dbReference>
<dbReference type="PANTHER" id="PTHR43335:SF3">
    <property type="entry name" value="ABC TRANSPORTER"/>
    <property type="match status" value="1"/>
</dbReference>
<gene>
    <name evidence="6" type="ORF">KKP3000_003437</name>
</gene>
<protein>
    <submittedName>
        <fullName evidence="6">ABC transporter ATP-binding protein</fullName>
    </submittedName>
</protein>
<keyword evidence="4 6" id="KW-0067">ATP-binding</keyword>
<accession>A0ABV5ACQ0</accession>
<dbReference type="InterPro" id="IPR003593">
    <property type="entry name" value="AAA+_ATPase"/>
</dbReference>
<keyword evidence="2" id="KW-0813">Transport</keyword>
<feature type="domain" description="ABC transporter" evidence="5">
    <location>
        <begin position="2"/>
        <end position="232"/>
    </location>
</feature>
<keyword evidence="3" id="KW-0547">Nucleotide-binding</keyword>
<evidence type="ECO:0000256" key="3">
    <source>
        <dbReference type="ARBA" id="ARBA00022741"/>
    </source>
</evidence>
<dbReference type="Pfam" id="PF00005">
    <property type="entry name" value="ABC_tran"/>
    <property type="match status" value="1"/>
</dbReference>
<dbReference type="Proteomes" id="UP001579974">
    <property type="component" value="Unassembled WGS sequence"/>
</dbReference>
<evidence type="ECO:0000256" key="4">
    <source>
        <dbReference type="ARBA" id="ARBA00022840"/>
    </source>
</evidence>
<comment type="similarity">
    <text evidence="1">Belongs to the ABC transporter superfamily.</text>
</comment>
<sequence length="309" mass="34606">MILTQNLVKKYGKMVAVNEINLSVERGTVFGLVGENGAGKTSALSMLATLSTPTCGYAYINGYEVSRNPREVRRSIGYMPDSFGVYDDLTVMEYLRFFADCYDVDKRLIRPRAEELIERVRLTDKRDTYVNALSRGMQQRLEIARCLMHDPEVLILDEPSSGLDPRSRIEMRAVLQGLRDTGKTILISTHVLHELAEVADEIGILRSGELVAVAAIQVMLQHSNAYRTIVLCARDKGSALERVLQEDKQVLRIDDGRDGVEVLYAGTHSQQAELLTKLVEAGVRLTQFTEKPTDIEDLFLRLSAVQEGQ</sequence>
<evidence type="ECO:0000256" key="2">
    <source>
        <dbReference type="ARBA" id="ARBA00022448"/>
    </source>
</evidence>
<evidence type="ECO:0000259" key="5">
    <source>
        <dbReference type="PROSITE" id="PS50893"/>
    </source>
</evidence>
<keyword evidence="7" id="KW-1185">Reference proteome</keyword>
<organism evidence="6 7">
    <name type="scientific">Alicyclobacillus fastidiosus</name>
    <dbReference type="NCBI Taxonomy" id="392011"/>
    <lineage>
        <taxon>Bacteria</taxon>
        <taxon>Bacillati</taxon>
        <taxon>Bacillota</taxon>
        <taxon>Bacilli</taxon>
        <taxon>Bacillales</taxon>
        <taxon>Alicyclobacillaceae</taxon>
        <taxon>Alicyclobacillus</taxon>
    </lineage>
</organism>
<dbReference type="EMBL" id="JBDXSU010000004">
    <property type="protein sequence ID" value="MFB5190044.1"/>
    <property type="molecule type" value="Genomic_DNA"/>
</dbReference>
<dbReference type="InterPro" id="IPR003439">
    <property type="entry name" value="ABC_transporter-like_ATP-bd"/>
</dbReference>
<evidence type="ECO:0000313" key="6">
    <source>
        <dbReference type="EMBL" id="MFB5190044.1"/>
    </source>
</evidence>
<comment type="caution">
    <text evidence="6">The sequence shown here is derived from an EMBL/GenBank/DDBJ whole genome shotgun (WGS) entry which is preliminary data.</text>
</comment>
<name>A0ABV5ACQ0_9BACL</name>
<proteinExistence type="inferred from homology"/>
<reference evidence="6 7" key="1">
    <citation type="journal article" date="2024" name="Int. J. Mol. Sci.">
        <title>Exploration of Alicyclobacillus spp. Genome in Search of Antibiotic Resistance.</title>
        <authorList>
            <person name="Bucka-Kolendo J."/>
            <person name="Kiousi D.E."/>
            <person name="Dekowska A."/>
            <person name="Mikolajczuk-Szczyrba A."/>
            <person name="Karadedos D.M."/>
            <person name="Michael P."/>
            <person name="Galanis A."/>
            <person name="Sokolowska B."/>
        </authorList>
    </citation>
    <scope>NUCLEOTIDE SEQUENCE [LARGE SCALE GENOMIC DNA]</scope>
    <source>
        <strain evidence="6 7">KKP 3000</strain>
    </source>
</reference>